<dbReference type="InterPro" id="IPR007197">
    <property type="entry name" value="rSAM"/>
</dbReference>
<accession>A0A160SZZ5</accession>
<dbReference type="SMART" id="SM00729">
    <property type="entry name" value="Elp3"/>
    <property type="match status" value="1"/>
</dbReference>
<dbReference type="GO" id="GO:0051536">
    <property type="term" value="F:iron-sulfur cluster binding"/>
    <property type="evidence" value="ECO:0007669"/>
    <property type="project" value="UniProtKB-KW"/>
</dbReference>
<dbReference type="GO" id="GO:0046872">
    <property type="term" value="F:metal ion binding"/>
    <property type="evidence" value="ECO:0007669"/>
    <property type="project" value="UniProtKB-KW"/>
</dbReference>
<feature type="domain" description="Radical SAM core" evidence="6">
    <location>
        <begin position="180"/>
        <end position="412"/>
    </location>
</feature>
<dbReference type="PANTHER" id="PTHR43409:SF7">
    <property type="entry name" value="BLL1977 PROTEIN"/>
    <property type="match status" value="1"/>
</dbReference>
<evidence type="ECO:0000259" key="6">
    <source>
        <dbReference type="PROSITE" id="PS51918"/>
    </source>
</evidence>
<keyword evidence="2" id="KW-0949">S-adenosyl-L-methionine</keyword>
<dbReference type="InterPro" id="IPR023404">
    <property type="entry name" value="rSAM_horseshoe"/>
</dbReference>
<dbReference type="GO" id="GO:0003824">
    <property type="term" value="F:catalytic activity"/>
    <property type="evidence" value="ECO:0007669"/>
    <property type="project" value="InterPro"/>
</dbReference>
<dbReference type="Proteomes" id="UP000215027">
    <property type="component" value="Chromosome I"/>
</dbReference>
<dbReference type="Pfam" id="PF04055">
    <property type="entry name" value="Radical_SAM"/>
    <property type="match status" value="1"/>
</dbReference>
<gene>
    <name evidence="7" type="ORF">CFX0092_A0876</name>
</gene>
<evidence type="ECO:0000313" key="7">
    <source>
        <dbReference type="EMBL" id="CUS02754.2"/>
    </source>
</evidence>
<dbReference type="SFLD" id="SFLDG01082">
    <property type="entry name" value="B12-binding_domain_containing"/>
    <property type="match status" value="1"/>
</dbReference>
<reference evidence="7" key="1">
    <citation type="submission" date="2016-01" db="EMBL/GenBank/DDBJ databases">
        <authorList>
            <person name="Mcilroy J.S."/>
            <person name="Karst M S."/>
            <person name="Albertsen M."/>
        </authorList>
    </citation>
    <scope>NUCLEOTIDE SEQUENCE</scope>
    <source>
        <strain evidence="7">Cfx-K</strain>
    </source>
</reference>
<dbReference type="NCBIfam" id="NF040546">
    <property type="entry name" value="rSAM_CUAEP"/>
    <property type="match status" value="1"/>
</dbReference>
<keyword evidence="5" id="KW-0411">Iron-sulfur</keyword>
<keyword evidence="8" id="KW-1185">Reference proteome</keyword>
<evidence type="ECO:0000256" key="2">
    <source>
        <dbReference type="ARBA" id="ARBA00022691"/>
    </source>
</evidence>
<organism evidence="7 8">
    <name type="scientific">Candidatus Promineifilum breve</name>
    <dbReference type="NCBI Taxonomy" id="1806508"/>
    <lineage>
        <taxon>Bacteria</taxon>
        <taxon>Bacillati</taxon>
        <taxon>Chloroflexota</taxon>
        <taxon>Ardenticatenia</taxon>
        <taxon>Candidatus Promineifilales</taxon>
        <taxon>Candidatus Promineifilaceae</taxon>
        <taxon>Candidatus Promineifilum</taxon>
    </lineage>
</organism>
<proteinExistence type="predicted"/>
<evidence type="ECO:0000256" key="1">
    <source>
        <dbReference type="ARBA" id="ARBA00001966"/>
    </source>
</evidence>
<dbReference type="InterPro" id="IPR054699">
    <property type="entry name" value="rSAM_CUAEP"/>
</dbReference>
<dbReference type="KEGG" id="pbf:CFX0092_A0876"/>
<evidence type="ECO:0000313" key="8">
    <source>
        <dbReference type="Proteomes" id="UP000215027"/>
    </source>
</evidence>
<dbReference type="AlphaFoldDB" id="A0A160SZZ5"/>
<dbReference type="Gene3D" id="3.80.30.20">
    <property type="entry name" value="tm_1862 like domain"/>
    <property type="match status" value="1"/>
</dbReference>
<dbReference type="InterPro" id="IPR006638">
    <property type="entry name" value="Elp3/MiaA/NifB-like_rSAM"/>
</dbReference>
<dbReference type="RefSeq" id="WP_197699874.1">
    <property type="nucleotide sequence ID" value="NZ_LN890655.1"/>
</dbReference>
<evidence type="ECO:0000256" key="4">
    <source>
        <dbReference type="ARBA" id="ARBA00023004"/>
    </source>
</evidence>
<dbReference type="PANTHER" id="PTHR43409">
    <property type="entry name" value="ANAEROBIC MAGNESIUM-PROTOPORPHYRIN IX MONOMETHYL ESTER CYCLASE-RELATED"/>
    <property type="match status" value="1"/>
</dbReference>
<keyword evidence="4" id="KW-0408">Iron</keyword>
<dbReference type="InterPro" id="IPR058240">
    <property type="entry name" value="rSAM_sf"/>
</dbReference>
<comment type="cofactor">
    <cofactor evidence="1">
        <name>[4Fe-4S] cluster</name>
        <dbReference type="ChEBI" id="CHEBI:49883"/>
    </cofactor>
</comment>
<dbReference type="InterPro" id="IPR051198">
    <property type="entry name" value="BchE-like"/>
</dbReference>
<keyword evidence="3" id="KW-0479">Metal-binding</keyword>
<protein>
    <submittedName>
        <fullName evidence="7">Radical SAM domain protein</fullName>
    </submittedName>
</protein>
<dbReference type="CDD" id="cd01335">
    <property type="entry name" value="Radical_SAM"/>
    <property type="match status" value="1"/>
</dbReference>
<dbReference type="SUPFAM" id="SSF102114">
    <property type="entry name" value="Radical SAM enzymes"/>
    <property type="match status" value="1"/>
</dbReference>
<evidence type="ECO:0000256" key="3">
    <source>
        <dbReference type="ARBA" id="ARBA00022723"/>
    </source>
</evidence>
<dbReference type="SFLD" id="SFLDS00029">
    <property type="entry name" value="Radical_SAM"/>
    <property type="match status" value="1"/>
</dbReference>
<dbReference type="GO" id="GO:0005829">
    <property type="term" value="C:cytosol"/>
    <property type="evidence" value="ECO:0007669"/>
    <property type="project" value="TreeGrafter"/>
</dbReference>
<dbReference type="Gene3D" id="3.40.50.280">
    <property type="entry name" value="Cobalamin-binding domain"/>
    <property type="match status" value="1"/>
</dbReference>
<sequence>MVEVLLLACYELGHQPLSLAWPAAVLRRAGFAVRTVDLSVESLPREAAARAGFVGIAAPMHTALRLGVRAAAEVRALNPAAHICFYGHYAWLNGDYLLGTGADSVMGGEVEAALLELVRGIESGVLGNEPVPSEGARKIETGFSRKNPVSGVHLARPALPLPDRDGLPDLSHYARYLANGRYSLSGYVEATRGCLHTCRHCPITPVYGGRFFVVPVETVMADVRAQVAAGAEHITFGDPDFLNGPGHAMRLARALHAEFPHLTFDFTTKVEHILRHRQLIPELRALGASFVVSAFESVSDEVLRRLDKGHTRADMDEALHVLAEARLPVLPTWLPFTPWTTLDDYLAMLAWIRERGLIANVPAVQLSVRLLVPPGSALLAESVPGFFGPLNAPAFSYEWRHPDPRMDELQARVTLLAANAPADTPHRAFAAVEQLAYTLAGRPPPQRAAGNGAIRLRPAPPRLTEDWFC</sequence>
<dbReference type="EMBL" id="LN890655">
    <property type="protein sequence ID" value="CUS02754.2"/>
    <property type="molecule type" value="Genomic_DNA"/>
</dbReference>
<evidence type="ECO:0000256" key="5">
    <source>
        <dbReference type="ARBA" id="ARBA00023014"/>
    </source>
</evidence>
<dbReference type="PROSITE" id="PS51918">
    <property type="entry name" value="RADICAL_SAM"/>
    <property type="match status" value="1"/>
</dbReference>
<name>A0A160SZZ5_9CHLR</name>